<feature type="non-terminal residue" evidence="1">
    <location>
        <position position="1"/>
    </location>
</feature>
<evidence type="ECO:0000313" key="2">
    <source>
        <dbReference type="Proteomes" id="UP000789366"/>
    </source>
</evidence>
<gene>
    <name evidence="1" type="ORF">SPELUC_LOCUS6059</name>
</gene>
<dbReference type="Proteomes" id="UP000789366">
    <property type="component" value="Unassembled WGS sequence"/>
</dbReference>
<accession>A0ACA9M6F1</accession>
<keyword evidence="2" id="KW-1185">Reference proteome</keyword>
<reference evidence="1" key="1">
    <citation type="submission" date="2021-06" db="EMBL/GenBank/DDBJ databases">
        <authorList>
            <person name="Kallberg Y."/>
            <person name="Tangrot J."/>
            <person name="Rosling A."/>
        </authorList>
    </citation>
    <scope>NUCLEOTIDE SEQUENCE</scope>
    <source>
        <strain evidence="1">28 12/20/2015</strain>
    </source>
</reference>
<comment type="caution">
    <text evidence="1">The sequence shown here is derived from an EMBL/GenBank/DDBJ whole genome shotgun (WGS) entry which is preliminary data.</text>
</comment>
<protein>
    <submittedName>
        <fullName evidence="1">7486_t:CDS:1</fullName>
    </submittedName>
</protein>
<organism evidence="1 2">
    <name type="scientific">Cetraspora pellucida</name>
    <dbReference type="NCBI Taxonomy" id="1433469"/>
    <lineage>
        <taxon>Eukaryota</taxon>
        <taxon>Fungi</taxon>
        <taxon>Fungi incertae sedis</taxon>
        <taxon>Mucoromycota</taxon>
        <taxon>Glomeromycotina</taxon>
        <taxon>Glomeromycetes</taxon>
        <taxon>Diversisporales</taxon>
        <taxon>Gigasporaceae</taxon>
        <taxon>Cetraspora</taxon>
    </lineage>
</organism>
<sequence length="215" mass="24857">LSPLYLQDDDWNRLKVMIDILHPFFDATEILSTSTYPTISDVRLTIFGLIRHLDFFLEDSLDDNDYLFIEFKIQNKNISTTEQHEKAINMLQNQMKNYNNNHQHNHVISNTKKNKRLFFESLLTEPSSSPSIEDEITRYITAPVTSDTNPLDCIQGSSVPSEQVFSMATNVITKIRCNLKPESACAVMRLKSWIPKIRDKQDNENDLDVEILSES</sequence>
<proteinExistence type="predicted"/>
<dbReference type="EMBL" id="CAJVPW010006743">
    <property type="protein sequence ID" value="CAG8572775.1"/>
    <property type="molecule type" value="Genomic_DNA"/>
</dbReference>
<evidence type="ECO:0000313" key="1">
    <source>
        <dbReference type="EMBL" id="CAG8572775.1"/>
    </source>
</evidence>
<name>A0ACA9M6F1_9GLOM</name>